<evidence type="ECO:0000256" key="13">
    <source>
        <dbReference type="ARBA" id="ARBA00022777"/>
    </source>
</evidence>
<evidence type="ECO:0000256" key="8">
    <source>
        <dbReference type="ARBA" id="ARBA00022490"/>
    </source>
</evidence>
<evidence type="ECO:0000256" key="6">
    <source>
        <dbReference type="ARBA" id="ARBA00016544"/>
    </source>
</evidence>
<evidence type="ECO:0000256" key="14">
    <source>
        <dbReference type="ARBA" id="ARBA00022842"/>
    </source>
</evidence>
<dbReference type="InterPro" id="IPR015813">
    <property type="entry name" value="Pyrv/PenolPyrv_kinase-like_dom"/>
</dbReference>
<dbReference type="NCBIfam" id="TIGR01417">
    <property type="entry name" value="PTS_I_fam"/>
    <property type="match status" value="1"/>
</dbReference>
<dbReference type="Gene3D" id="3.20.20.60">
    <property type="entry name" value="Phosphoenolpyruvate-binding domains"/>
    <property type="match status" value="1"/>
</dbReference>
<keyword evidence="10 16" id="KW-0808">Transferase</keyword>
<keyword evidence="23" id="KW-0670">Pyruvate</keyword>
<feature type="binding site" evidence="18">
    <location>
        <position position="336"/>
    </location>
    <ligand>
        <name>phosphoenolpyruvate</name>
        <dbReference type="ChEBI" id="CHEBI:58702"/>
    </ligand>
</feature>
<keyword evidence="14 16" id="KW-0460">Magnesium</keyword>
<dbReference type="Pfam" id="PF00391">
    <property type="entry name" value="PEP-utilizers"/>
    <property type="match status" value="1"/>
</dbReference>
<evidence type="ECO:0000256" key="7">
    <source>
        <dbReference type="ARBA" id="ARBA00022448"/>
    </source>
</evidence>
<dbReference type="Pfam" id="PF02896">
    <property type="entry name" value="PEP-utilizers_C"/>
    <property type="match status" value="1"/>
</dbReference>
<evidence type="ECO:0000256" key="12">
    <source>
        <dbReference type="ARBA" id="ARBA00022723"/>
    </source>
</evidence>
<dbReference type="GO" id="GO:0005737">
    <property type="term" value="C:cytoplasm"/>
    <property type="evidence" value="ECO:0007669"/>
    <property type="project" value="UniProtKB-SubCell"/>
</dbReference>
<dbReference type="PIRSF" id="PIRSF000732">
    <property type="entry name" value="PTS_enzyme_I"/>
    <property type="match status" value="1"/>
</dbReference>
<dbReference type="SUPFAM" id="SSF47831">
    <property type="entry name" value="Enzyme I of the PEP:sugar phosphotransferase system HPr-binding (sub)domain"/>
    <property type="match status" value="1"/>
</dbReference>
<evidence type="ECO:0000259" key="20">
    <source>
        <dbReference type="Pfam" id="PF00391"/>
    </source>
</evidence>
<evidence type="ECO:0000256" key="16">
    <source>
        <dbReference type="PIRNR" id="PIRNR000732"/>
    </source>
</evidence>
<dbReference type="SUPFAM" id="SSF51621">
    <property type="entry name" value="Phosphoenolpyruvate/pyruvate domain"/>
    <property type="match status" value="1"/>
</dbReference>
<dbReference type="InterPro" id="IPR040442">
    <property type="entry name" value="Pyrv_kinase-like_dom_sf"/>
</dbReference>
<proteinExistence type="inferred from homology"/>
<keyword evidence="9 16" id="KW-0762">Sugar transport</keyword>
<accession>A0A6M4IJI4</accession>
<evidence type="ECO:0000256" key="1">
    <source>
        <dbReference type="ARBA" id="ARBA00000683"/>
    </source>
</evidence>
<feature type="active site" description="Tele-phosphohistidine intermediate" evidence="17">
    <location>
        <position position="193"/>
    </location>
</feature>
<name>A0A6M4IJI4_9BACT</name>
<keyword evidence="8 16" id="KW-0963">Cytoplasm</keyword>
<feature type="domain" description="PEP-utilising enzyme mobile" evidence="20">
    <location>
        <begin position="159"/>
        <end position="229"/>
    </location>
</feature>
<dbReference type="InterPro" id="IPR036618">
    <property type="entry name" value="PtsI_HPr-bd_sf"/>
</dbReference>
<reference evidence="23 24" key="1">
    <citation type="submission" date="2020-05" db="EMBL/GenBank/DDBJ databases">
        <title>Complete genome sequence of Gemmatimonas greenlandica TET16.</title>
        <authorList>
            <person name="Zeng Y."/>
        </authorList>
    </citation>
    <scope>NUCLEOTIDE SEQUENCE [LARGE SCALE GENOMIC DNA]</scope>
    <source>
        <strain evidence="23 24">TET16</strain>
    </source>
</reference>
<dbReference type="InterPro" id="IPR050499">
    <property type="entry name" value="PEP-utilizing_PTS_enzyme"/>
</dbReference>
<sequence>MQSVLRGIPASPGIVVGPVHLLRWEVPEVKHRLIDDSAIDAEIVRLHDAFERARDRLRLLRARAEQQAGPEEAAIFDVQISILDDGELSRSSEALIRQNLGAEKAFDIILLEWRQHFARHSAPMLREKVGDLMDVHIRVLSMLLDLPDHDPVDVPPGAHAILVTHDLTPSLTMQLDRNCIAAIATEAGTATAHVAILARSLGLPAVVGLRNALSFLVPGQIAILDGAEGTLLIAPSEHELEDARLRVEQEAGRVGEMREIAHSEAITPDGVRMVIRANVDIPEEAEMSATSGADGVGLMRTEFLVVGRATMPDEEEQYKAYKKVIQAFGTRPVIIRTFDVGGDKLPVGGFPSEANPFLGWRAIRMCLDESELFKVQLRALLRAGVHGDLRIMLPLVVTVDEVRETRQLIDEAVAELAARRIPFRADVPLGVMVETPAAAIASDTLVRDVDFFSIGSNDLVQYTLAVDRGNANLAPRFTPFHPAVLRLIAQVQATGAAHGIDVCVCGEMGSQPLAVFALMGLGIRQLSVAPRAVGEVKRVIRSVRMSAAQDAAQAALAASTAREAETLLRRRLRTELDAAAQAGGLPALS</sequence>
<feature type="binding site" evidence="18">
    <location>
        <begin position="457"/>
        <end position="458"/>
    </location>
    <ligand>
        <name>phosphoenolpyruvate</name>
        <dbReference type="ChEBI" id="CHEBI:58702"/>
    </ligand>
</feature>
<keyword evidence="12 16" id="KW-0479">Metal-binding</keyword>
<dbReference type="PANTHER" id="PTHR46244">
    <property type="entry name" value="PHOSPHOENOLPYRUVATE-PROTEIN PHOSPHOTRANSFERASE"/>
    <property type="match status" value="1"/>
</dbReference>
<protein>
    <recommendedName>
        <fullName evidence="6 16">Phosphoenolpyruvate-protein phosphotransferase</fullName>
        <ecNumber evidence="5 16">2.7.3.9</ecNumber>
    </recommendedName>
    <alternativeName>
        <fullName evidence="15 16">Phosphotransferase system, enzyme I</fullName>
    </alternativeName>
</protein>
<dbReference type="PRINTS" id="PR01736">
    <property type="entry name" value="PHPHTRNFRASE"/>
</dbReference>
<dbReference type="GO" id="GO:0046872">
    <property type="term" value="F:metal ion binding"/>
    <property type="evidence" value="ECO:0007669"/>
    <property type="project" value="UniProtKB-KW"/>
</dbReference>
<dbReference type="SUPFAM" id="SSF52009">
    <property type="entry name" value="Phosphohistidine domain"/>
    <property type="match status" value="1"/>
</dbReference>
<dbReference type="GO" id="GO:0016301">
    <property type="term" value="F:kinase activity"/>
    <property type="evidence" value="ECO:0007669"/>
    <property type="project" value="UniProtKB-KW"/>
</dbReference>
<dbReference type="PANTHER" id="PTHR46244:SF6">
    <property type="entry name" value="PHOSPHOENOLPYRUVATE-PROTEIN PHOSPHOTRANSFERASE"/>
    <property type="match status" value="1"/>
</dbReference>
<comment type="similarity">
    <text evidence="4 16">Belongs to the PEP-utilizing enzyme family.</text>
</comment>
<dbReference type="InterPro" id="IPR000121">
    <property type="entry name" value="PEP_util_C"/>
</dbReference>
<evidence type="ECO:0000256" key="9">
    <source>
        <dbReference type="ARBA" id="ARBA00022597"/>
    </source>
</evidence>
<dbReference type="EC" id="2.7.3.9" evidence="5 16"/>
<comment type="cofactor">
    <cofactor evidence="2 16 19">
        <name>Mg(2+)</name>
        <dbReference type="ChEBI" id="CHEBI:18420"/>
    </cofactor>
</comment>
<gene>
    <name evidence="23" type="primary">ptsP</name>
    <name evidence="23" type="ORF">HKW67_06875</name>
</gene>
<keyword evidence="11 16" id="KW-0598">Phosphotransferase system</keyword>
<evidence type="ECO:0000256" key="15">
    <source>
        <dbReference type="ARBA" id="ARBA00033235"/>
    </source>
</evidence>
<dbReference type="InterPro" id="IPR024692">
    <property type="entry name" value="PTS_EI"/>
</dbReference>
<evidence type="ECO:0000256" key="17">
    <source>
        <dbReference type="PIRSR" id="PIRSR000732-1"/>
    </source>
</evidence>
<dbReference type="InterPro" id="IPR023151">
    <property type="entry name" value="PEP_util_CS"/>
</dbReference>
<comment type="catalytic activity">
    <reaction evidence="1 16">
        <text>L-histidyl-[protein] + phosphoenolpyruvate = N(pros)-phospho-L-histidyl-[protein] + pyruvate</text>
        <dbReference type="Rhea" id="RHEA:23880"/>
        <dbReference type="Rhea" id="RHEA-COMP:9745"/>
        <dbReference type="Rhea" id="RHEA-COMP:9746"/>
        <dbReference type="ChEBI" id="CHEBI:15361"/>
        <dbReference type="ChEBI" id="CHEBI:29979"/>
        <dbReference type="ChEBI" id="CHEBI:58702"/>
        <dbReference type="ChEBI" id="CHEBI:64837"/>
        <dbReference type="EC" id="2.7.3.9"/>
    </reaction>
</comment>
<feature type="active site" description="Proton donor" evidence="17">
    <location>
        <position position="505"/>
    </location>
</feature>
<dbReference type="Gene3D" id="3.50.30.10">
    <property type="entry name" value="Phosphohistidine domain"/>
    <property type="match status" value="1"/>
</dbReference>
<feature type="domain" description="PEP-utilising enzyme C-terminal" evidence="21">
    <location>
        <begin position="258"/>
        <end position="543"/>
    </location>
</feature>
<dbReference type="GO" id="GO:0009401">
    <property type="term" value="P:phosphoenolpyruvate-dependent sugar phosphotransferase system"/>
    <property type="evidence" value="ECO:0007669"/>
    <property type="project" value="UniProtKB-KW"/>
</dbReference>
<comment type="function">
    <text evidence="16">General (non sugar-specific) component of the phosphoenolpyruvate-dependent sugar phosphotransferase system (sugar PTS). This major carbohydrate active-transport system catalyzes the phosphorylation of incoming sugar substrates concomitantly with their translocation across the cell membrane. Enzyme I transfers the phosphoryl group from phosphoenolpyruvate (PEP) to the phosphoryl carrier protein (HPr).</text>
</comment>
<dbReference type="AlphaFoldDB" id="A0A6M4IJI4"/>
<dbReference type="InterPro" id="IPR006318">
    <property type="entry name" value="PTS_EI-like"/>
</dbReference>
<feature type="binding site" evidence="18">
    <location>
        <position position="300"/>
    </location>
    <ligand>
        <name>phosphoenolpyruvate</name>
        <dbReference type="ChEBI" id="CHEBI:58702"/>
    </ligand>
</feature>
<evidence type="ECO:0000256" key="10">
    <source>
        <dbReference type="ARBA" id="ARBA00022679"/>
    </source>
</evidence>
<dbReference type="PROSITE" id="PS00742">
    <property type="entry name" value="PEP_ENZYMES_2"/>
    <property type="match status" value="1"/>
</dbReference>
<keyword evidence="24" id="KW-1185">Reference proteome</keyword>
<feature type="binding site" evidence="19">
    <location>
        <position position="458"/>
    </location>
    <ligand>
        <name>Mg(2+)</name>
        <dbReference type="ChEBI" id="CHEBI:18420"/>
    </ligand>
</feature>
<evidence type="ECO:0000259" key="22">
    <source>
        <dbReference type="Pfam" id="PF05524"/>
    </source>
</evidence>
<dbReference type="InterPro" id="IPR008279">
    <property type="entry name" value="PEP-util_enz_mobile_dom"/>
</dbReference>
<feature type="domain" description="Phosphotransferase system enzyme I N-terminal" evidence="22">
    <location>
        <begin position="6"/>
        <end position="127"/>
    </location>
</feature>
<dbReference type="Proteomes" id="UP000500938">
    <property type="component" value="Chromosome"/>
</dbReference>
<evidence type="ECO:0000256" key="2">
    <source>
        <dbReference type="ARBA" id="ARBA00001946"/>
    </source>
</evidence>
<dbReference type="Pfam" id="PF05524">
    <property type="entry name" value="PEP-utilisers_N"/>
    <property type="match status" value="1"/>
</dbReference>
<dbReference type="RefSeq" id="WP_171224674.1">
    <property type="nucleotide sequence ID" value="NZ_CP053085.1"/>
</dbReference>
<dbReference type="EMBL" id="CP053085">
    <property type="protein sequence ID" value="QJR35244.1"/>
    <property type="molecule type" value="Genomic_DNA"/>
</dbReference>
<dbReference type="Gene3D" id="1.10.274.10">
    <property type="entry name" value="PtsI, HPr-binding domain"/>
    <property type="match status" value="1"/>
</dbReference>
<feature type="binding site" evidence="19">
    <location>
        <position position="434"/>
    </location>
    <ligand>
        <name>Mg(2+)</name>
        <dbReference type="ChEBI" id="CHEBI:18420"/>
    </ligand>
</feature>
<comment type="subcellular location">
    <subcellularLocation>
        <location evidence="3 16">Cytoplasm</location>
    </subcellularLocation>
</comment>
<evidence type="ECO:0000256" key="18">
    <source>
        <dbReference type="PIRSR" id="PIRSR000732-2"/>
    </source>
</evidence>
<feature type="binding site" evidence="18">
    <location>
        <position position="468"/>
    </location>
    <ligand>
        <name>phosphoenolpyruvate</name>
        <dbReference type="ChEBI" id="CHEBI:58702"/>
    </ligand>
</feature>
<evidence type="ECO:0000256" key="4">
    <source>
        <dbReference type="ARBA" id="ARBA00007837"/>
    </source>
</evidence>
<dbReference type="InterPro" id="IPR036637">
    <property type="entry name" value="Phosphohistidine_dom_sf"/>
</dbReference>
<keyword evidence="13 16" id="KW-0418">Kinase</keyword>
<keyword evidence="7 16" id="KW-0813">Transport</keyword>
<evidence type="ECO:0000313" key="24">
    <source>
        <dbReference type="Proteomes" id="UP000500938"/>
    </source>
</evidence>
<evidence type="ECO:0000256" key="19">
    <source>
        <dbReference type="PIRSR" id="PIRSR000732-3"/>
    </source>
</evidence>
<evidence type="ECO:0000256" key="5">
    <source>
        <dbReference type="ARBA" id="ARBA00012232"/>
    </source>
</evidence>
<dbReference type="InterPro" id="IPR008731">
    <property type="entry name" value="PTS_EIN"/>
</dbReference>
<evidence type="ECO:0000256" key="3">
    <source>
        <dbReference type="ARBA" id="ARBA00004496"/>
    </source>
</evidence>
<evidence type="ECO:0000259" key="21">
    <source>
        <dbReference type="Pfam" id="PF02896"/>
    </source>
</evidence>
<evidence type="ECO:0000256" key="11">
    <source>
        <dbReference type="ARBA" id="ARBA00022683"/>
    </source>
</evidence>
<evidence type="ECO:0000313" key="23">
    <source>
        <dbReference type="EMBL" id="QJR35244.1"/>
    </source>
</evidence>
<dbReference type="KEGG" id="ggr:HKW67_06875"/>
<dbReference type="GO" id="GO:0008965">
    <property type="term" value="F:phosphoenolpyruvate-protein phosphotransferase activity"/>
    <property type="evidence" value="ECO:0007669"/>
    <property type="project" value="UniProtKB-EC"/>
</dbReference>
<organism evidence="23 24">
    <name type="scientific">Gemmatimonas groenlandica</name>
    <dbReference type="NCBI Taxonomy" id="2732249"/>
    <lineage>
        <taxon>Bacteria</taxon>
        <taxon>Pseudomonadati</taxon>
        <taxon>Gemmatimonadota</taxon>
        <taxon>Gemmatimonadia</taxon>
        <taxon>Gemmatimonadales</taxon>
        <taxon>Gemmatimonadaceae</taxon>
        <taxon>Gemmatimonas</taxon>
    </lineage>
</organism>